<dbReference type="GO" id="GO:0004016">
    <property type="term" value="F:adenylate cyclase activity"/>
    <property type="evidence" value="ECO:0007669"/>
    <property type="project" value="TreeGrafter"/>
</dbReference>
<name>A0A4P9W1I3_9FUNG</name>
<dbReference type="PANTHER" id="PTHR16305">
    <property type="entry name" value="TESTICULAR SOLUBLE ADENYLYL CYCLASE"/>
    <property type="match status" value="1"/>
</dbReference>
<dbReference type="OrthoDB" id="2146844at2759"/>
<evidence type="ECO:0000313" key="3">
    <source>
        <dbReference type="EMBL" id="RKO85964.1"/>
    </source>
</evidence>
<feature type="non-terminal residue" evidence="3">
    <location>
        <position position="1"/>
    </location>
</feature>
<dbReference type="Proteomes" id="UP000269721">
    <property type="component" value="Unassembled WGS sequence"/>
</dbReference>
<organism evidence="3 4">
    <name type="scientific">Blyttiomyces helicus</name>
    <dbReference type="NCBI Taxonomy" id="388810"/>
    <lineage>
        <taxon>Eukaryota</taxon>
        <taxon>Fungi</taxon>
        <taxon>Fungi incertae sedis</taxon>
        <taxon>Chytridiomycota</taxon>
        <taxon>Chytridiomycota incertae sedis</taxon>
        <taxon>Chytridiomycetes</taxon>
        <taxon>Chytridiomycetes incertae sedis</taxon>
        <taxon>Blyttiomyces</taxon>
    </lineage>
</organism>
<dbReference type="GO" id="GO:0005524">
    <property type="term" value="F:ATP binding"/>
    <property type="evidence" value="ECO:0007669"/>
    <property type="project" value="UniProtKB-KW"/>
</dbReference>
<evidence type="ECO:0000256" key="2">
    <source>
        <dbReference type="ARBA" id="ARBA00022840"/>
    </source>
</evidence>
<keyword evidence="1" id="KW-0547">Nucleotide-binding</keyword>
<keyword evidence="2" id="KW-0067">ATP-binding</keyword>
<gene>
    <name evidence="3" type="ORF">BDK51DRAFT_26935</name>
</gene>
<evidence type="ECO:0000313" key="4">
    <source>
        <dbReference type="Proteomes" id="UP000269721"/>
    </source>
</evidence>
<evidence type="ECO:0000256" key="1">
    <source>
        <dbReference type="ARBA" id="ARBA00022741"/>
    </source>
</evidence>
<reference evidence="4" key="1">
    <citation type="journal article" date="2018" name="Nat. Microbiol.">
        <title>Leveraging single-cell genomics to expand the fungal tree of life.</title>
        <authorList>
            <person name="Ahrendt S.R."/>
            <person name="Quandt C.A."/>
            <person name="Ciobanu D."/>
            <person name="Clum A."/>
            <person name="Salamov A."/>
            <person name="Andreopoulos B."/>
            <person name="Cheng J.F."/>
            <person name="Woyke T."/>
            <person name="Pelin A."/>
            <person name="Henrissat B."/>
            <person name="Reynolds N.K."/>
            <person name="Benny G.L."/>
            <person name="Smith M.E."/>
            <person name="James T.Y."/>
            <person name="Grigoriev I.V."/>
        </authorList>
    </citation>
    <scope>NUCLEOTIDE SEQUENCE [LARGE SCALE GENOMIC DNA]</scope>
</reference>
<dbReference type="PANTHER" id="PTHR16305:SF28">
    <property type="entry name" value="GUANYLATE CYCLASE DOMAIN-CONTAINING PROTEIN"/>
    <property type="match status" value="1"/>
</dbReference>
<feature type="non-terminal residue" evidence="3">
    <location>
        <position position="852"/>
    </location>
</feature>
<sequence>LTATFTSLRRRATFTSERIATNGAAPTAAARRGSDGPSGRIDRALLSAISRSLACAGEDVGTVLPLLNSVLPAEIEETKQSMALGPRARLALLGALVVRLVNRITEVVPLTVMIDNAQWMDSGSWDLTLQIIRRCEKALVVLSSSPATDWRAGHLAEVSEMKKTVLVRLVGLDREESELVVLRKFGVRARKIDTELMDFVYERTQGRPIFLDSLATIMSDIDCLTVEEGELKAFIPLADVANRLPSSPTEAFLAQYDRNPSPEFRRLLRCASILGTSFTMEEVSSIWREFPNALAVVYTDPGARTTASTRYLSGLALAYDEFDILFPGAPPEAEDPNFPFTTVRGFRSAAARRAISAERMSTAERQIRHVQALALYEAIVTDATETVFVPPICYHLGKAALPDHEFVLKRIRYLGMMAAYMIVSPQTYREAMSVLRDQREVVETGRLVGTMGPISRCWWRAEFAVALTSLRECSPAEAQTGIVLALEAMNLLGLNWPKSPAQWGRVIGRQAFGAIWRRLIISIFPRRWGASSGRVAPLEWTPPVPDRRGGLFRLSQVEIEREERLSPLLQLVSVLMHTVNTRMRDRIASDLLALNFAYRTGIDVPRTRARINSSLSVSLWFSGMGWGANMAHKVAFSLQNSLDVFDPLMCVTSSIYLVASGRWTKGMAETSIGMSAGEKAGAFDVWLGCSGLKSFMLIYDGKLLEALNLEHTRLRESTLDGDHRAAFECRVAIAHILILRGHHHAIPAEVRERLAQPPNPKQPDFLASLELQLQGISSYLELRAGRPSGSIRAATRASVAAAGVYVTHTHALNGVLLAALSLARLAVGMRGGGGTGKSPFAVVDPHRVRQTA</sequence>
<proteinExistence type="predicted"/>
<dbReference type="GO" id="GO:0005737">
    <property type="term" value="C:cytoplasm"/>
    <property type="evidence" value="ECO:0007669"/>
    <property type="project" value="TreeGrafter"/>
</dbReference>
<dbReference type="EMBL" id="KZ998587">
    <property type="protein sequence ID" value="RKO85964.1"/>
    <property type="molecule type" value="Genomic_DNA"/>
</dbReference>
<evidence type="ECO:0008006" key="5">
    <source>
        <dbReference type="Google" id="ProtNLM"/>
    </source>
</evidence>
<keyword evidence="4" id="KW-1185">Reference proteome</keyword>
<protein>
    <recommendedName>
        <fullName evidence="5">Orc1-like AAA ATPase domain-containing protein</fullName>
    </recommendedName>
</protein>
<accession>A0A4P9W1I3</accession>
<dbReference type="AlphaFoldDB" id="A0A4P9W1I3"/>